<feature type="region of interest" description="Disordered" evidence="1">
    <location>
        <begin position="1"/>
        <end position="20"/>
    </location>
</feature>
<accession>A0A914HFD7</accession>
<evidence type="ECO:0000256" key="1">
    <source>
        <dbReference type="SAM" id="MobiDB-lite"/>
    </source>
</evidence>
<name>A0A914HFD7_GLORO</name>
<evidence type="ECO:0000313" key="2">
    <source>
        <dbReference type="Proteomes" id="UP000887572"/>
    </source>
</evidence>
<sequence length="92" mass="10122">MGKVSKSPAPISISPLRAPQNPHFKTLCACLVGGRDSRRDNVNGHSRRLACFARSLSSVQPPDVAARRWTTALSFMFFCEGDQIALIRSLHL</sequence>
<reference evidence="3" key="1">
    <citation type="submission" date="2022-11" db="UniProtKB">
        <authorList>
            <consortium name="WormBaseParasite"/>
        </authorList>
    </citation>
    <scope>IDENTIFICATION</scope>
</reference>
<evidence type="ECO:0000313" key="3">
    <source>
        <dbReference type="WBParaSite" id="Gr19_v10_g16109.t1"/>
    </source>
</evidence>
<proteinExistence type="predicted"/>
<dbReference type="WBParaSite" id="Gr19_v10_g16109.t1">
    <property type="protein sequence ID" value="Gr19_v10_g16109.t1"/>
    <property type="gene ID" value="Gr19_v10_g16109"/>
</dbReference>
<organism evidence="2 3">
    <name type="scientific">Globodera rostochiensis</name>
    <name type="common">Golden nematode worm</name>
    <name type="synonym">Heterodera rostochiensis</name>
    <dbReference type="NCBI Taxonomy" id="31243"/>
    <lineage>
        <taxon>Eukaryota</taxon>
        <taxon>Metazoa</taxon>
        <taxon>Ecdysozoa</taxon>
        <taxon>Nematoda</taxon>
        <taxon>Chromadorea</taxon>
        <taxon>Rhabditida</taxon>
        <taxon>Tylenchina</taxon>
        <taxon>Tylenchomorpha</taxon>
        <taxon>Tylenchoidea</taxon>
        <taxon>Heteroderidae</taxon>
        <taxon>Heteroderinae</taxon>
        <taxon>Globodera</taxon>
    </lineage>
</organism>
<keyword evidence="2" id="KW-1185">Reference proteome</keyword>
<dbReference type="Proteomes" id="UP000887572">
    <property type="component" value="Unplaced"/>
</dbReference>
<dbReference type="AlphaFoldDB" id="A0A914HFD7"/>
<protein>
    <submittedName>
        <fullName evidence="3">Uncharacterized protein</fullName>
    </submittedName>
</protein>